<name>A0A7J7JRT3_BUGNE</name>
<comment type="caution">
    <text evidence="2">The sequence shown here is derived from an EMBL/GenBank/DDBJ whole genome shotgun (WGS) entry which is preliminary data.</text>
</comment>
<protein>
    <submittedName>
        <fullName evidence="2">TTC21B</fullName>
    </submittedName>
</protein>
<reference evidence="2" key="1">
    <citation type="submission" date="2020-06" db="EMBL/GenBank/DDBJ databases">
        <title>Draft genome of Bugula neritina, a colonial animal packing powerful symbionts and potential medicines.</title>
        <authorList>
            <person name="Rayko M."/>
        </authorList>
    </citation>
    <scope>NUCLEOTIDE SEQUENCE [LARGE SCALE GENOMIC DNA]</scope>
    <source>
        <strain evidence="2">Kwan_BN1</strain>
    </source>
</reference>
<proteinExistence type="predicted"/>
<feature type="signal peptide" evidence="1">
    <location>
        <begin position="1"/>
        <end position="17"/>
    </location>
</feature>
<dbReference type="EMBL" id="VXIV02001859">
    <property type="protein sequence ID" value="KAF6029050.1"/>
    <property type="molecule type" value="Genomic_DNA"/>
</dbReference>
<keyword evidence="3" id="KW-1185">Reference proteome</keyword>
<evidence type="ECO:0000313" key="3">
    <source>
        <dbReference type="Proteomes" id="UP000593567"/>
    </source>
</evidence>
<keyword evidence="1" id="KW-0732">Signal</keyword>
<gene>
    <name evidence="2" type="ORF">EB796_012645</name>
</gene>
<dbReference type="AlphaFoldDB" id="A0A7J7JRT3"/>
<evidence type="ECO:0000313" key="2">
    <source>
        <dbReference type="EMBL" id="KAF6029050.1"/>
    </source>
</evidence>
<dbReference type="Proteomes" id="UP000593567">
    <property type="component" value="Unassembled WGS sequence"/>
</dbReference>
<evidence type="ECO:0000256" key="1">
    <source>
        <dbReference type="SAM" id="SignalP"/>
    </source>
</evidence>
<sequence>MMWVVLALLINGDCIEAKKYNILHRLVRESGYEEAATEIGDLIVTIDRIESKNAYLYYNLSALFCRVQLDSNQHNALYAVKYYV</sequence>
<organism evidence="2 3">
    <name type="scientific">Bugula neritina</name>
    <name type="common">Brown bryozoan</name>
    <name type="synonym">Sertularia neritina</name>
    <dbReference type="NCBI Taxonomy" id="10212"/>
    <lineage>
        <taxon>Eukaryota</taxon>
        <taxon>Metazoa</taxon>
        <taxon>Spiralia</taxon>
        <taxon>Lophotrochozoa</taxon>
        <taxon>Bryozoa</taxon>
        <taxon>Gymnolaemata</taxon>
        <taxon>Cheilostomatida</taxon>
        <taxon>Flustrina</taxon>
        <taxon>Buguloidea</taxon>
        <taxon>Bugulidae</taxon>
        <taxon>Bugula</taxon>
    </lineage>
</organism>
<accession>A0A7J7JRT3</accession>
<feature type="chain" id="PRO_5029638476" evidence="1">
    <location>
        <begin position="18"/>
        <end position="84"/>
    </location>
</feature>